<evidence type="ECO:0000259" key="2">
    <source>
        <dbReference type="PROSITE" id="PS50878"/>
    </source>
</evidence>
<dbReference type="Pfam" id="PF00961">
    <property type="entry name" value="LAGLIDADG_1"/>
    <property type="match status" value="1"/>
</dbReference>
<dbReference type="SUPFAM" id="SSF55608">
    <property type="entry name" value="Homing endonucleases"/>
    <property type="match status" value="2"/>
</dbReference>
<evidence type="ECO:0000313" key="3">
    <source>
        <dbReference type="EMBL" id="RKF62400.1"/>
    </source>
</evidence>
<dbReference type="Proteomes" id="UP000286134">
    <property type="component" value="Unassembled WGS sequence"/>
</dbReference>
<dbReference type="EMBL" id="MCFK01003387">
    <property type="protein sequence ID" value="RKF62400.1"/>
    <property type="molecule type" value="Genomic_DNA"/>
</dbReference>
<name>A0A420HYA7_9PEZI</name>
<keyword evidence="4" id="KW-1185">Reference proteome</keyword>
<sequence>MRRRSFHRRGRVEKLHQDSKGNSLKQKLRAIKVLNTKKAVESTPGKARKVRRSPAVVTLVQEELQFYKDKRGVYNGLINILKDPEYLVACYESIRGKPGNMTKGSTKETLDGDITKCFDSIPHKIILERIQKTVICQRTLELIRKTLSAGYIDPDTKVICKSDMGTPQGSVLSPLLCNIVMHELDVYVEELRKKFNIGTRRRPNPEYVKLNSKRRYIKEIAARKKMLQDMRKLLASDPMDPGFKRLKYVRYADDFVILVIGSKSDAIEIRDRVKQYLQDKCGLSLNIEKTIITNLQTEGFRFLGADCKRADMTKNHVIKRGRNLTVRATTRLRVNIDLRKVYNKLVSTGVGKWDKHNNLVPRGTANNALINFSHADIIAFYNSISEAESCFLCRARKNKGLVVGFEFVFRIALHRDDRGALEHIKNTLGCGRLNTERDTLVFTISQLSDIGKILIPLFEQFPLNSTKLLDYLAFKKAFFMFLNRKSCELNKPDLYQKILELKDSMNAKRVSYVLPLGHEIRITGNYLVGLLEGDGSFYFNKQDPTVRVTLVTTTPNRVLLEKIREFLISHLDEYSEGKYLTEKGKELMIKLADTMNNNRLSTNSKPLSLDMATKSELDLLIKLKPLINIDSEGRAMIIHEKKYIRSTYIIKAIFYNGSISYFTNGVSCAKALHVSNNTITQRLNDGKPIKNKEGLISALSVKRIKVYSPKSSG</sequence>
<dbReference type="InterPro" id="IPR004860">
    <property type="entry name" value="LAGLIDADG_dom"/>
</dbReference>
<feature type="domain" description="Reverse transcriptase" evidence="2">
    <location>
        <begin position="1"/>
        <end position="307"/>
    </location>
</feature>
<dbReference type="PROSITE" id="PS50878">
    <property type="entry name" value="RT_POL"/>
    <property type="match status" value="1"/>
</dbReference>
<dbReference type="Pfam" id="PF00078">
    <property type="entry name" value="RVT_1"/>
    <property type="match status" value="1"/>
</dbReference>
<protein>
    <recommendedName>
        <fullName evidence="2">Reverse transcriptase domain-containing protein</fullName>
    </recommendedName>
</protein>
<dbReference type="CDD" id="cd01651">
    <property type="entry name" value="RT_G2_intron"/>
    <property type="match status" value="1"/>
</dbReference>
<dbReference type="InterPro" id="IPR051083">
    <property type="entry name" value="GrpII_Intron_Splice-Mob/Def"/>
</dbReference>
<evidence type="ECO:0000313" key="4">
    <source>
        <dbReference type="Proteomes" id="UP000286134"/>
    </source>
</evidence>
<dbReference type="SUPFAM" id="SSF56672">
    <property type="entry name" value="DNA/RNA polymerases"/>
    <property type="match status" value="1"/>
</dbReference>
<dbReference type="InterPro" id="IPR027434">
    <property type="entry name" value="Homing_endonucl"/>
</dbReference>
<dbReference type="InterPro" id="IPR000477">
    <property type="entry name" value="RT_dom"/>
</dbReference>
<evidence type="ECO:0000256" key="1">
    <source>
        <dbReference type="SAM" id="MobiDB-lite"/>
    </source>
</evidence>
<reference evidence="3 4" key="1">
    <citation type="journal article" date="2018" name="BMC Genomics">
        <title>Comparative genome analyses reveal sequence features reflecting distinct modes of host-adaptation between dicot and monocot powdery mildew.</title>
        <authorList>
            <person name="Wu Y."/>
            <person name="Ma X."/>
            <person name="Pan Z."/>
            <person name="Kale S.D."/>
            <person name="Song Y."/>
            <person name="King H."/>
            <person name="Zhang Q."/>
            <person name="Presley C."/>
            <person name="Deng X."/>
            <person name="Wei C.I."/>
            <person name="Xiao S."/>
        </authorList>
    </citation>
    <scope>NUCLEOTIDE SEQUENCE [LARGE SCALE GENOMIC DNA]</scope>
    <source>
        <strain evidence="3">UMSG2</strain>
    </source>
</reference>
<accession>A0A420HYA7</accession>
<dbReference type="PANTHER" id="PTHR34047">
    <property type="entry name" value="NUCLEAR INTRON MATURASE 1, MITOCHONDRIAL-RELATED"/>
    <property type="match status" value="1"/>
</dbReference>
<feature type="region of interest" description="Disordered" evidence="1">
    <location>
        <begin position="1"/>
        <end position="23"/>
    </location>
</feature>
<comment type="caution">
    <text evidence="3">The sequence shown here is derived from an EMBL/GenBank/DDBJ whole genome shotgun (WGS) entry which is preliminary data.</text>
</comment>
<dbReference type="InterPro" id="IPR043502">
    <property type="entry name" value="DNA/RNA_pol_sf"/>
</dbReference>
<dbReference type="AlphaFoldDB" id="A0A420HYA7"/>
<gene>
    <name evidence="3" type="ORF">OnM2_033017b</name>
</gene>
<dbReference type="OrthoDB" id="3594036at2759"/>
<organism evidence="3 4">
    <name type="scientific">Erysiphe neolycopersici</name>
    <dbReference type="NCBI Taxonomy" id="212602"/>
    <lineage>
        <taxon>Eukaryota</taxon>
        <taxon>Fungi</taxon>
        <taxon>Dikarya</taxon>
        <taxon>Ascomycota</taxon>
        <taxon>Pezizomycotina</taxon>
        <taxon>Leotiomycetes</taxon>
        <taxon>Erysiphales</taxon>
        <taxon>Erysiphaceae</taxon>
        <taxon>Erysiphe</taxon>
    </lineage>
</organism>
<feature type="compositionally biased region" description="Basic residues" evidence="1">
    <location>
        <begin position="1"/>
        <end position="11"/>
    </location>
</feature>
<dbReference type="Gene3D" id="3.10.28.10">
    <property type="entry name" value="Homing endonucleases"/>
    <property type="match status" value="2"/>
</dbReference>
<dbReference type="PANTHER" id="PTHR34047:SF2">
    <property type="entry name" value="NUCLEAR INTRON MATURASE 1, MITOCHONDRIAL"/>
    <property type="match status" value="1"/>
</dbReference>
<dbReference type="STRING" id="212602.A0A420HYA7"/>
<proteinExistence type="predicted"/>
<dbReference type="GO" id="GO:0004519">
    <property type="term" value="F:endonuclease activity"/>
    <property type="evidence" value="ECO:0007669"/>
    <property type="project" value="InterPro"/>
</dbReference>